<keyword evidence="1" id="KW-0012">Acyltransferase</keyword>
<evidence type="ECO:0000313" key="2">
    <source>
        <dbReference type="Proteomes" id="UP001597641"/>
    </source>
</evidence>
<proteinExistence type="predicted"/>
<name>A0ABW6C0K5_9BACT</name>
<keyword evidence="2" id="KW-1185">Reference proteome</keyword>
<dbReference type="Gene3D" id="2.160.10.10">
    <property type="entry name" value="Hexapeptide repeat proteins"/>
    <property type="match status" value="1"/>
</dbReference>
<dbReference type="GO" id="GO:0016746">
    <property type="term" value="F:acyltransferase activity"/>
    <property type="evidence" value="ECO:0007669"/>
    <property type="project" value="UniProtKB-KW"/>
</dbReference>
<dbReference type="PANTHER" id="PTHR23416">
    <property type="entry name" value="SIALIC ACID SYNTHASE-RELATED"/>
    <property type="match status" value="1"/>
</dbReference>
<dbReference type="Proteomes" id="UP001597641">
    <property type="component" value="Unassembled WGS sequence"/>
</dbReference>
<organism evidence="1 2">
    <name type="scientific">Pontibacter toksunensis</name>
    <dbReference type="NCBI Taxonomy" id="1332631"/>
    <lineage>
        <taxon>Bacteria</taxon>
        <taxon>Pseudomonadati</taxon>
        <taxon>Bacteroidota</taxon>
        <taxon>Cytophagia</taxon>
        <taxon>Cytophagales</taxon>
        <taxon>Hymenobacteraceae</taxon>
        <taxon>Pontibacter</taxon>
    </lineage>
</organism>
<sequence length="176" mass="19188">MAAGAKIDHFTVAIHLDLIEMDKTATIGRGNWITGFPTSGKSPHFQHQNDRCAALKLGHSASITKNHHLDCTNEISIGQFATVAGYNSQFLTHSINVSENIQDSLPIVIGEYTFVGTNVVVLGGAVLPPRSVLGAKSLLNKKFLDEWTLYGGVPAKAVKEINRESKYFTRKSGFVY</sequence>
<dbReference type="PANTHER" id="PTHR23416:SF78">
    <property type="entry name" value="LIPOPOLYSACCHARIDE BIOSYNTHESIS O-ACETYL TRANSFERASE WBBJ-RELATED"/>
    <property type="match status" value="1"/>
</dbReference>
<comment type="caution">
    <text evidence="1">The sequence shown here is derived from an EMBL/GenBank/DDBJ whole genome shotgun (WGS) entry which is preliminary data.</text>
</comment>
<reference evidence="2" key="1">
    <citation type="journal article" date="2019" name="Int. J. Syst. Evol. Microbiol.">
        <title>The Global Catalogue of Microorganisms (GCM) 10K type strain sequencing project: providing services to taxonomists for standard genome sequencing and annotation.</title>
        <authorList>
            <consortium name="The Broad Institute Genomics Platform"/>
            <consortium name="The Broad Institute Genome Sequencing Center for Infectious Disease"/>
            <person name="Wu L."/>
            <person name="Ma J."/>
        </authorList>
    </citation>
    <scope>NUCLEOTIDE SEQUENCE [LARGE SCALE GENOMIC DNA]</scope>
    <source>
        <strain evidence="2">KCTC 23984</strain>
    </source>
</reference>
<protein>
    <submittedName>
        <fullName evidence="1">Acyltransferase</fullName>
    </submittedName>
</protein>
<keyword evidence="1" id="KW-0808">Transferase</keyword>
<dbReference type="SUPFAM" id="SSF51161">
    <property type="entry name" value="Trimeric LpxA-like enzymes"/>
    <property type="match status" value="1"/>
</dbReference>
<accession>A0ABW6C0K5</accession>
<dbReference type="InterPro" id="IPR011004">
    <property type="entry name" value="Trimer_LpxA-like_sf"/>
</dbReference>
<gene>
    <name evidence="1" type="ORF">ACFS7Z_20545</name>
</gene>
<evidence type="ECO:0000313" key="1">
    <source>
        <dbReference type="EMBL" id="MFD3002772.1"/>
    </source>
</evidence>
<dbReference type="InterPro" id="IPR051159">
    <property type="entry name" value="Hexapeptide_acetyltransf"/>
</dbReference>
<dbReference type="EMBL" id="JBHUOX010000019">
    <property type="protein sequence ID" value="MFD3002772.1"/>
    <property type="molecule type" value="Genomic_DNA"/>
</dbReference>